<dbReference type="RefSeq" id="WP_123752664.1">
    <property type="nucleotide sequence ID" value="NZ_RJUR01000011.1"/>
</dbReference>
<dbReference type="InterPro" id="IPR050126">
    <property type="entry name" value="Ap4A_hydrolase"/>
</dbReference>
<evidence type="ECO:0000313" key="3">
    <source>
        <dbReference type="Proteomes" id="UP000269115"/>
    </source>
</evidence>
<evidence type="ECO:0000313" key="2">
    <source>
        <dbReference type="EMBL" id="ROQ53711.1"/>
    </source>
</evidence>
<dbReference type="SUPFAM" id="SSF56300">
    <property type="entry name" value="Metallo-dependent phosphatases"/>
    <property type="match status" value="1"/>
</dbReference>
<dbReference type="AlphaFoldDB" id="A0A9X8ER56"/>
<name>A0A9X8ER56_PSEPU</name>
<dbReference type="EMBL" id="RJUR01000011">
    <property type="protein sequence ID" value="ROQ53711.1"/>
    <property type="molecule type" value="Genomic_DNA"/>
</dbReference>
<organism evidence="2 3">
    <name type="scientific">Pseudomonas putida</name>
    <name type="common">Arthrobacter siderocapsulatus</name>
    <dbReference type="NCBI Taxonomy" id="303"/>
    <lineage>
        <taxon>Bacteria</taxon>
        <taxon>Pseudomonadati</taxon>
        <taxon>Pseudomonadota</taxon>
        <taxon>Gammaproteobacteria</taxon>
        <taxon>Pseudomonadales</taxon>
        <taxon>Pseudomonadaceae</taxon>
        <taxon>Pseudomonas</taxon>
    </lineage>
</organism>
<dbReference type="GO" id="GO:0110154">
    <property type="term" value="P:RNA decapping"/>
    <property type="evidence" value="ECO:0007669"/>
    <property type="project" value="TreeGrafter"/>
</dbReference>
<dbReference type="PANTHER" id="PTHR42850">
    <property type="entry name" value="METALLOPHOSPHOESTERASE"/>
    <property type="match status" value="1"/>
</dbReference>
<evidence type="ECO:0000259" key="1">
    <source>
        <dbReference type="Pfam" id="PF00149"/>
    </source>
</evidence>
<dbReference type="GO" id="GO:0016791">
    <property type="term" value="F:phosphatase activity"/>
    <property type="evidence" value="ECO:0007669"/>
    <property type="project" value="TreeGrafter"/>
</dbReference>
<dbReference type="Gene3D" id="3.60.21.10">
    <property type="match status" value="1"/>
</dbReference>
<dbReference type="Pfam" id="PF00149">
    <property type="entry name" value="Metallophos"/>
    <property type="match status" value="1"/>
</dbReference>
<dbReference type="GO" id="GO:0005737">
    <property type="term" value="C:cytoplasm"/>
    <property type="evidence" value="ECO:0007669"/>
    <property type="project" value="TreeGrafter"/>
</dbReference>
<dbReference type="InterPro" id="IPR004843">
    <property type="entry name" value="Calcineurin-like_PHP"/>
</dbReference>
<dbReference type="GO" id="GO:0008803">
    <property type="term" value="F:bis(5'-nucleosyl)-tetraphosphatase (symmetrical) activity"/>
    <property type="evidence" value="ECO:0007669"/>
    <property type="project" value="TreeGrafter"/>
</dbReference>
<comment type="caution">
    <text evidence="2">The sequence shown here is derived from an EMBL/GenBank/DDBJ whole genome shotgun (WGS) entry which is preliminary data.</text>
</comment>
<reference evidence="2 3" key="1">
    <citation type="submission" date="2018-11" db="EMBL/GenBank/DDBJ databases">
        <title>Genomic analyses of the natural microbiome of Caenorhabditis elegans.</title>
        <authorList>
            <person name="Samuel B."/>
        </authorList>
    </citation>
    <scope>NUCLEOTIDE SEQUENCE [LARGE SCALE GENOMIC DNA]</scope>
    <source>
        <strain evidence="2 3">BIGb0473</strain>
    </source>
</reference>
<dbReference type="InterPro" id="IPR029052">
    <property type="entry name" value="Metallo-depent_PP-like"/>
</dbReference>
<dbReference type="PANTHER" id="PTHR42850:SF8">
    <property type="entry name" value="SERINE_THREONINE-PROTEIN PHOSPHATASE 2"/>
    <property type="match status" value="1"/>
</dbReference>
<dbReference type="Proteomes" id="UP000269115">
    <property type="component" value="Unassembled WGS sequence"/>
</dbReference>
<proteinExistence type="predicted"/>
<feature type="domain" description="Calcineurin-like phosphoesterase" evidence="1">
    <location>
        <begin position="17"/>
        <end position="100"/>
    </location>
</feature>
<protein>
    <submittedName>
        <fullName evidence="2">Serine/threonine protein phosphatase 1</fullName>
    </submittedName>
</protein>
<gene>
    <name evidence="2" type="ORF">EDF85_1475</name>
</gene>
<accession>A0A9X8ER56</accession>
<sequence>MSARVQVRANRRGRDIAVGDIHGHFQRLQQALDAVGFDPAIDRLFSVGDLVDRGPDSEQALAWLDQPWFHAVQGNHEALAIAHVRGHWLDQAMYRASGGGWFLDLDAQAQARFVAAFEQMPLALELQTPEGLVGLLHADCPFAQWQTLCEQLAGEPSADVQEVCQWSRRRLQQGDTGEVQGLRALIVGHTTLREVKVLGNVWHLDTGGWASGHFSLLDLASLELLQTPR</sequence>